<dbReference type="PANTHER" id="PTHR11616:SF237">
    <property type="entry name" value="TRANSPORTER"/>
    <property type="match status" value="1"/>
</dbReference>
<dbReference type="GO" id="GO:0042995">
    <property type="term" value="C:cell projection"/>
    <property type="evidence" value="ECO:0007669"/>
    <property type="project" value="TreeGrafter"/>
</dbReference>
<gene>
    <name evidence="8" type="ORF">EXN66_Car014348</name>
</gene>
<dbReference type="EMBL" id="CM015725">
    <property type="protein sequence ID" value="KAF3698661.1"/>
    <property type="molecule type" value="Genomic_DNA"/>
</dbReference>
<sequence length="270" mass="30429">MLGTTYRLILRLKDITRRNFRLICPLFPVVPAVFTARDLLTMKGAFLVPYGLLALVCGIPLFLMETSSGQYTQEGFITCWRKLCPLAEGIGYGFFMMKLYDFSYILIQVWALFYLVFSFKAQLPWASCDNTWNTASCLDLQILNSTNVTATAINTTSAATEFWECISGAIWSVGPGVWDTSVPNGDFQWSVHPGRIHHLLEEIVPTGRSYILIQAWALFYLVFSFKAQLPWASCDNTWNTASCLDLQILNSTNVTANQTNTTSAATEFWE</sequence>
<proteinExistence type="predicted"/>
<keyword evidence="9" id="KW-1185">Reference proteome</keyword>
<feature type="transmembrane region" description="Helical" evidence="7">
    <location>
        <begin position="20"/>
        <end position="40"/>
    </location>
</feature>
<reference evidence="8 9" key="1">
    <citation type="submission" date="2019-02" db="EMBL/GenBank/DDBJ databases">
        <title>Opniocepnalus argus genome.</title>
        <authorList>
            <person name="Zhou C."/>
            <person name="Xiao S."/>
        </authorList>
    </citation>
    <scope>NUCLEOTIDE SEQUENCE [LARGE SCALE GENOMIC DNA]</scope>
    <source>
        <strain evidence="8">OARG1902GOOAL</strain>
        <tissue evidence="8">Muscle</tissue>
    </source>
</reference>
<evidence type="ECO:0000256" key="4">
    <source>
        <dbReference type="ARBA" id="ARBA00022989"/>
    </source>
</evidence>
<evidence type="ECO:0000256" key="7">
    <source>
        <dbReference type="SAM" id="Phobius"/>
    </source>
</evidence>
<dbReference type="GO" id="GO:0005886">
    <property type="term" value="C:plasma membrane"/>
    <property type="evidence" value="ECO:0007669"/>
    <property type="project" value="TreeGrafter"/>
</dbReference>
<dbReference type="PRINTS" id="PR00176">
    <property type="entry name" value="NANEUSMPORT"/>
</dbReference>
<dbReference type="PROSITE" id="PS50267">
    <property type="entry name" value="NA_NEUROTRAN_SYMP_3"/>
    <property type="match status" value="1"/>
</dbReference>
<dbReference type="Proteomes" id="UP000503349">
    <property type="component" value="Chromosome 14"/>
</dbReference>
<comment type="subcellular location">
    <subcellularLocation>
        <location evidence="1">Membrane</location>
        <topology evidence="1">Multi-pass membrane protein</topology>
    </subcellularLocation>
</comment>
<organism evidence="8 9">
    <name type="scientific">Channa argus</name>
    <name type="common">Northern snakehead</name>
    <name type="synonym">Ophicephalus argus</name>
    <dbReference type="NCBI Taxonomy" id="215402"/>
    <lineage>
        <taxon>Eukaryota</taxon>
        <taxon>Metazoa</taxon>
        <taxon>Chordata</taxon>
        <taxon>Craniata</taxon>
        <taxon>Vertebrata</taxon>
        <taxon>Euteleostomi</taxon>
        <taxon>Actinopterygii</taxon>
        <taxon>Neopterygii</taxon>
        <taxon>Teleostei</taxon>
        <taxon>Neoteleostei</taxon>
        <taxon>Acanthomorphata</taxon>
        <taxon>Anabantaria</taxon>
        <taxon>Anabantiformes</taxon>
        <taxon>Channoidei</taxon>
        <taxon>Channidae</taxon>
        <taxon>Channa</taxon>
    </lineage>
</organism>
<evidence type="ECO:0000313" key="9">
    <source>
        <dbReference type="Proteomes" id="UP000503349"/>
    </source>
</evidence>
<dbReference type="AlphaFoldDB" id="A0A6G1Q7Q9"/>
<keyword evidence="2" id="KW-0813">Transport</keyword>
<dbReference type="SUPFAM" id="SSF161070">
    <property type="entry name" value="SNF-like"/>
    <property type="match status" value="2"/>
</dbReference>
<evidence type="ECO:0000256" key="3">
    <source>
        <dbReference type="ARBA" id="ARBA00022692"/>
    </source>
</evidence>
<dbReference type="InterPro" id="IPR037272">
    <property type="entry name" value="SNS_sf"/>
</dbReference>
<dbReference type="InterPro" id="IPR000175">
    <property type="entry name" value="Na/ntran_symport"/>
</dbReference>
<keyword evidence="4 7" id="KW-1133">Transmembrane helix</keyword>
<keyword evidence="6" id="KW-1015">Disulfide bond</keyword>
<reference evidence="9" key="2">
    <citation type="submission" date="2019-02" db="EMBL/GenBank/DDBJ databases">
        <title>Opniocepnalus argus Var Kimnra genome.</title>
        <authorList>
            <person name="Zhou C."/>
            <person name="Xiao S."/>
        </authorList>
    </citation>
    <scope>NUCLEOTIDE SEQUENCE [LARGE SCALE GENOMIC DNA]</scope>
</reference>
<accession>A0A6G1Q7Q9</accession>
<feature type="transmembrane region" description="Helical" evidence="7">
    <location>
        <begin position="99"/>
        <end position="117"/>
    </location>
</feature>
<dbReference type="GO" id="GO:0005332">
    <property type="term" value="F:gamma-aminobutyric acid:sodium:chloride symporter activity"/>
    <property type="evidence" value="ECO:0007669"/>
    <property type="project" value="TreeGrafter"/>
</dbReference>
<protein>
    <submittedName>
        <fullName evidence="8">Sodium-and chloride-dependent GABA transporter 3</fullName>
    </submittedName>
</protein>
<evidence type="ECO:0000256" key="6">
    <source>
        <dbReference type="PIRSR" id="PIRSR600175-2"/>
    </source>
</evidence>
<feature type="transmembrane region" description="Helical" evidence="7">
    <location>
        <begin position="46"/>
        <end position="64"/>
    </location>
</feature>
<name>A0A6G1Q7Q9_CHAAH</name>
<dbReference type="PANTHER" id="PTHR11616">
    <property type="entry name" value="SODIUM/CHLORIDE DEPENDENT TRANSPORTER"/>
    <property type="match status" value="1"/>
</dbReference>
<keyword evidence="3 7" id="KW-0812">Transmembrane</keyword>
<feature type="disulfide bond" evidence="6">
    <location>
        <begin position="128"/>
        <end position="137"/>
    </location>
</feature>
<evidence type="ECO:0000256" key="2">
    <source>
        <dbReference type="ARBA" id="ARBA00022448"/>
    </source>
</evidence>
<evidence type="ECO:0000313" key="8">
    <source>
        <dbReference type="EMBL" id="KAF3698661.1"/>
    </source>
</evidence>
<evidence type="ECO:0000256" key="1">
    <source>
        <dbReference type="ARBA" id="ARBA00004141"/>
    </source>
</evidence>
<evidence type="ECO:0000256" key="5">
    <source>
        <dbReference type="ARBA" id="ARBA00023136"/>
    </source>
</evidence>
<dbReference type="Pfam" id="PF00209">
    <property type="entry name" value="SNF"/>
    <property type="match status" value="2"/>
</dbReference>
<keyword evidence="5 7" id="KW-0472">Membrane</keyword>